<dbReference type="RefSeq" id="WP_051010172.1">
    <property type="nucleotide sequence ID" value="NZ_JAPJUH010000003.1"/>
</dbReference>
<protein>
    <submittedName>
        <fullName evidence="1">Uncharacterized protein</fullName>
    </submittedName>
</protein>
<accession>A0A9X3DD33</accession>
<gene>
    <name evidence="1" type="ORF">OQZ29_09405</name>
</gene>
<proteinExistence type="predicted"/>
<dbReference type="EMBL" id="JAPJUH010000003">
    <property type="protein sequence ID" value="MCX3264961.1"/>
    <property type="molecule type" value="Genomic_DNA"/>
</dbReference>
<dbReference type="Proteomes" id="UP001142592">
    <property type="component" value="Unassembled WGS sequence"/>
</dbReference>
<name>A0A9X3DD33_9SPHI</name>
<comment type="caution">
    <text evidence="1">The sequence shown here is derived from an EMBL/GenBank/DDBJ whole genome shotgun (WGS) entry which is preliminary data.</text>
</comment>
<evidence type="ECO:0000313" key="1">
    <source>
        <dbReference type="EMBL" id="MCX3264961.1"/>
    </source>
</evidence>
<dbReference type="AlphaFoldDB" id="A0A9X3DD33"/>
<sequence length="152" mass="17535">MLGFLLATSCNKVNNDHHIVLLLKKEVSRNIGGKIELGKLINFKWDKLLILPPYTNINRIEKTHNISLKPIKHSRIDIREDINQIVFFEDNKIIKMIEFPRSSGDFENAHQSELFTRANANFKIFATNPPQTTPNSKPWIILKKISVNFIDG</sequence>
<keyword evidence="2" id="KW-1185">Reference proteome</keyword>
<reference evidence="1" key="1">
    <citation type="submission" date="2022-11" db="EMBL/GenBank/DDBJ databases">
        <authorList>
            <person name="Graham C."/>
            <person name="Newman J.D."/>
        </authorList>
    </citation>
    <scope>NUCLEOTIDE SEQUENCE</scope>
    <source>
        <strain evidence="1">DSM 19486</strain>
    </source>
</reference>
<organism evidence="1 2">
    <name type="scientific">Pedobacter agri</name>
    <dbReference type="NCBI Taxonomy" id="454586"/>
    <lineage>
        <taxon>Bacteria</taxon>
        <taxon>Pseudomonadati</taxon>
        <taxon>Bacteroidota</taxon>
        <taxon>Sphingobacteriia</taxon>
        <taxon>Sphingobacteriales</taxon>
        <taxon>Sphingobacteriaceae</taxon>
        <taxon>Pedobacter</taxon>
    </lineage>
</organism>
<evidence type="ECO:0000313" key="2">
    <source>
        <dbReference type="Proteomes" id="UP001142592"/>
    </source>
</evidence>